<dbReference type="RefSeq" id="XP_007718790.1">
    <property type="nucleotide sequence ID" value="XM_007720600.1"/>
</dbReference>
<reference evidence="1 2" key="1">
    <citation type="journal article" date="2013" name="PLoS Genet.">
        <title>Comparative genome structure, secondary metabolite, and effector coding capacity across Cochliobolus pathogens.</title>
        <authorList>
            <person name="Condon B.J."/>
            <person name="Leng Y."/>
            <person name="Wu D."/>
            <person name="Bushley K.E."/>
            <person name="Ohm R.A."/>
            <person name="Otillar R."/>
            <person name="Martin J."/>
            <person name="Schackwitz W."/>
            <person name="Grimwood J."/>
            <person name="MohdZainudin N."/>
            <person name="Xue C."/>
            <person name="Wang R."/>
            <person name="Manning V.A."/>
            <person name="Dhillon B."/>
            <person name="Tu Z.J."/>
            <person name="Steffenson B.J."/>
            <person name="Salamov A."/>
            <person name="Sun H."/>
            <person name="Lowry S."/>
            <person name="LaButti K."/>
            <person name="Han J."/>
            <person name="Copeland A."/>
            <person name="Lindquist E."/>
            <person name="Barry K."/>
            <person name="Schmutz J."/>
            <person name="Baker S.E."/>
            <person name="Ciuffetti L.M."/>
            <person name="Grigoriev I.V."/>
            <person name="Zhong S."/>
            <person name="Turgeon B.G."/>
        </authorList>
    </citation>
    <scope>NUCLEOTIDE SEQUENCE [LARGE SCALE GENOMIC DNA]</scope>
    <source>
        <strain evidence="1 2">26-R-13</strain>
    </source>
</reference>
<evidence type="ECO:0000313" key="2">
    <source>
        <dbReference type="Proteomes" id="UP000053841"/>
    </source>
</evidence>
<dbReference type="EMBL" id="KI965068">
    <property type="protein sequence ID" value="EUC26903.1"/>
    <property type="molecule type" value="Genomic_DNA"/>
</dbReference>
<proteinExistence type="predicted"/>
<gene>
    <name evidence="1" type="ORF">COCCADRAFT_113072</name>
</gene>
<dbReference type="GeneID" id="19144575"/>
<dbReference type="Proteomes" id="UP000053841">
    <property type="component" value="Unassembled WGS sequence"/>
</dbReference>
<dbReference type="AlphaFoldDB" id="W6XN31"/>
<protein>
    <submittedName>
        <fullName evidence="1">Uncharacterized protein</fullName>
    </submittedName>
</protein>
<dbReference type="KEGG" id="bze:COCCADRAFT_113072"/>
<organism evidence="1 2">
    <name type="scientific">Cochliobolus carbonum (strain 26-R-13)</name>
    <name type="common">Maize leaf spot fungus</name>
    <name type="synonym">Bipolaris zeicola</name>
    <dbReference type="NCBI Taxonomy" id="930089"/>
    <lineage>
        <taxon>Eukaryota</taxon>
        <taxon>Fungi</taxon>
        <taxon>Dikarya</taxon>
        <taxon>Ascomycota</taxon>
        <taxon>Pezizomycotina</taxon>
        <taxon>Dothideomycetes</taxon>
        <taxon>Pleosporomycetidae</taxon>
        <taxon>Pleosporales</taxon>
        <taxon>Pleosporineae</taxon>
        <taxon>Pleosporaceae</taxon>
        <taxon>Bipolaris</taxon>
    </lineage>
</organism>
<keyword evidence="2" id="KW-1185">Reference proteome</keyword>
<evidence type="ECO:0000313" key="1">
    <source>
        <dbReference type="EMBL" id="EUC26903.1"/>
    </source>
</evidence>
<accession>W6XN31</accession>
<feature type="non-terminal residue" evidence="1">
    <location>
        <position position="1"/>
    </location>
</feature>
<name>W6XN31_COCC2</name>
<dbReference type="HOGENOM" id="CLU_3001918_0_0_1"/>
<sequence>DALNDCNPLAITWLRESRPPNYTYLKASLVKVIDVVRIYSILLNRLLYKTKPRVNNL</sequence>